<evidence type="ECO:0000313" key="11">
    <source>
        <dbReference type="Proteomes" id="UP001168216"/>
    </source>
</evidence>
<feature type="binding site" evidence="7">
    <location>
        <position position="111"/>
    </location>
    <ligand>
        <name>Zn(2+)</name>
        <dbReference type="ChEBI" id="CHEBI:29105"/>
    </ligand>
</feature>
<feature type="binding site" evidence="7">
    <location>
        <position position="109"/>
    </location>
    <ligand>
        <name>Zn(2+)</name>
        <dbReference type="ChEBI" id="CHEBI:29105"/>
    </ligand>
</feature>
<dbReference type="GO" id="GO:0006400">
    <property type="term" value="P:tRNA modification"/>
    <property type="evidence" value="ECO:0007669"/>
    <property type="project" value="InterPro"/>
</dbReference>
<keyword evidence="8" id="KW-0648">Protein biosynthesis</keyword>
<keyword evidence="6 7" id="KW-0030">Aminoacyl-tRNA synthetase</keyword>
<comment type="cofactor">
    <cofactor evidence="7">
        <name>Zn(2+)</name>
        <dbReference type="ChEBI" id="CHEBI:29105"/>
    </cofactor>
    <text evidence="7">Binds 1 zinc ion per subunit.</text>
</comment>
<dbReference type="EC" id="6.1.1.-" evidence="7"/>
<dbReference type="InterPro" id="IPR014729">
    <property type="entry name" value="Rossmann-like_a/b/a_fold"/>
</dbReference>
<dbReference type="GO" id="GO:0006424">
    <property type="term" value="P:glutamyl-tRNA aminoacylation"/>
    <property type="evidence" value="ECO:0007669"/>
    <property type="project" value="InterPro"/>
</dbReference>
<evidence type="ECO:0000256" key="1">
    <source>
        <dbReference type="ARBA" id="ARBA00022598"/>
    </source>
</evidence>
<evidence type="ECO:0000259" key="9">
    <source>
        <dbReference type="Pfam" id="PF00749"/>
    </source>
</evidence>
<feature type="short sequence motif" description="'KMSKS' region" evidence="7">
    <location>
        <begin position="236"/>
        <end position="240"/>
    </location>
</feature>
<organism evidence="10 11">
    <name type="scientific">Aeromonas bestiarum</name>
    <dbReference type="NCBI Taxonomy" id="105751"/>
    <lineage>
        <taxon>Bacteria</taxon>
        <taxon>Pseudomonadati</taxon>
        <taxon>Pseudomonadota</taxon>
        <taxon>Gammaproteobacteria</taxon>
        <taxon>Aeromonadales</taxon>
        <taxon>Aeromonadaceae</taxon>
        <taxon>Aeromonas</taxon>
    </lineage>
</organism>
<keyword evidence="1 7" id="KW-0436">Ligase</keyword>
<keyword evidence="3 7" id="KW-0547">Nucleotide-binding</keyword>
<dbReference type="NCBIfam" id="TIGR03838">
    <property type="entry name" value="queuosine_YadB"/>
    <property type="match status" value="1"/>
</dbReference>
<dbReference type="Gene3D" id="3.40.50.620">
    <property type="entry name" value="HUPs"/>
    <property type="match status" value="1"/>
</dbReference>
<dbReference type="Gene3D" id="3.90.800.10">
    <property type="entry name" value="Glutamyl-tRNA Synthetase, Domain 3"/>
    <property type="match status" value="1"/>
</dbReference>
<evidence type="ECO:0000256" key="4">
    <source>
        <dbReference type="ARBA" id="ARBA00022833"/>
    </source>
</evidence>
<dbReference type="Proteomes" id="UP001168216">
    <property type="component" value="Unassembled WGS sequence"/>
</dbReference>
<feature type="domain" description="Glutamyl/glutaminyl-tRNA synthetase class Ib catalytic" evidence="9">
    <location>
        <begin position="17"/>
        <end position="245"/>
    </location>
</feature>
<gene>
    <name evidence="10" type="primary">gluQRS</name>
    <name evidence="7" type="synonym">gluQ</name>
    <name evidence="10" type="ORF">OB959_21745</name>
</gene>
<comment type="similarity">
    <text evidence="7">Belongs to the class-I aminoacyl-tRNA synthetase family. GluQ subfamily.</text>
</comment>
<feature type="binding site" evidence="7">
    <location>
        <position position="239"/>
    </location>
    <ligand>
        <name>ATP</name>
        <dbReference type="ChEBI" id="CHEBI:30616"/>
    </ligand>
</feature>
<reference evidence="10" key="1">
    <citation type="submission" date="2023-08" db="EMBL/GenBank/DDBJ databases">
        <title>WGS of Aeromonas isolates.</title>
        <authorList>
            <person name="Lee H."/>
        </authorList>
    </citation>
    <scope>NUCLEOTIDE SEQUENCE</scope>
    <source>
        <strain evidence="10">SL22</strain>
    </source>
</reference>
<dbReference type="PANTHER" id="PTHR43311">
    <property type="entry name" value="GLUTAMATE--TRNA LIGASE"/>
    <property type="match status" value="1"/>
</dbReference>
<dbReference type="GO" id="GO:0005829">
    <property type="term" value="C:cytosol"/>
    <property type="evidence" value="ECO:0007669"/>
    <property type="project" value="TreeGrafter"/>
</dbReference>
<dbReference type="PRINTS" id="PR00987">
    <property type="entry name" value="TRNASYNTHGLU"/>
</dbReference>
<dbReference type="InterPro" id="IPR022380">
    <property type="entry name" value="Glu-Q_tRNA(Asp)_Synthase"/>
</dbReference>
<accession>A0AAW7I4U1</accession>
<feature type="short sequence motif" description="'HIGH' region" evidence="7">
    <location>
        <begin position="20"/>
        <end position="30"/>
    </location>
</feature>
<feature type="binding site" evidence="7">
    <location>
        <position position="127"/>
    </location>
    <ligand>
        <name>Zn(2+)</name>
        <dbReference type="ChEBI" id="CHEBI:29105"/>
    </ligand>
</feature>
<evidence type="ECO:0000313" key="10">
    <source>
        <dbReference type="EMBL" id="MDM5142390.1"/>
    </source>
</evidence>
<evidence type="ECO:0000256" key="7">
    <source>
        <dbReference type="HAMAP-Rule" id="MF_01428"/>
    </source>
</evidence>
<sequence length="311" mass="34257">MPVNTVPSPQTRPYTGRFAPSPSGPLHFGSLIAALGSFLQARAQQGRWLVRIEDIDPPREMAGAAPLILQTLAAHGLEWDGEVMYQSRRHGRYDEIIGQLYQAGDLYWCRCTRREIMAGGGLYRGHCRDLGLGAEGCAARLRQHHPVYHFEDGLQGRIAVPAALAEEDFIIRRRDGLYAYNLAVVVDDMDSGITEIVRGADLLEPTVRQVALYQTLGASVPAWVHLPLAVLADGHKLSKQNHAPALALDEVRPALWQALHFLGQCPPPELMASRIDEIIGWGIAHWRLDRVPAREKISLEQGTPGLALGQA</sequence>
<feature type="binding site" evidence="7">
    <location>
        <position position="198"/>
    </location>
    <ligand>
        <name>L-glutamate</name>
        <dbReference type="ChEBI" id="CHEBI:29985"/>
    </ligand>
</feature>
<dbReference type="EMBL" id="JAOPLV010000015">
    <property type="protein sequence ID" value="MDM5142390.1"/>
    <property type="molecule type" value="Genomic_DNA"/>
</dbReference>
<evidence type="ECO:0000256" key="8">
    <source>
        <dbReference type="RuleBase" id="RU363037"/>
    </source>
</evidence>
<comment type="caution">
    <text evidence="10">The sequence shown here is derived from an EMBL/GenBank/DDBJ whole genome shotgun (WGS) entry which is preliminary data.</text>
</comment>
<keyword evidence="2 7" id="KW-0479">Metal-binding</keyword>
<evidence type="ECO:0000256" key="5">
    <source>
        <dbReference type="ARBA" id="ARBA00022840"/>
    </source>
</evidence>
<dbReference type="HAMAP" id="MF_01428">
    <property type="entry name" value="Glu_Q_tRNA_synth"/>
    <property type="match status" value="1"/>
</dbReference>
<feature type="binding site" evidence="7">
    <location>
        <position position="123"/>
    </location>
    <ligand>
        <name>Zn(2+)</name>
        <dbReference type="ChEBI" id="CHEBI:29105"/>
    </ligand>
</feature>
<evidence type="ECO:0000256" key="6">
    <source>
        <dbReference type="ARBA" id="ARBA00023146"/>
    </source>
</evidence>
<dbReference type="InterPro" id="IPR049940">
    <property type="entry name" value="GluQ/Sye"/>
</dbReference>
<dbReference type="InterPro" id="IPR020058">
    <property type="entry name" value="Glu/Gln-tRNA-synth_Ib_cat-dom"/>
</dbReference>
<protein>
    <recommendedName>
        <fullName evidence="7">Glutamyl-Q tRNA(Asp) synthetase</fullName>
        <shortName evidence="7">Glu-Q-RSs</shortName>
        <ecNumber evidence="7">6.1.1.-</ecNumber>
    </recommendedName>
</protein>
<dbReference type="SUPFAM" id="SSF52374">
    <property type="entry name" value="Nucleotidylyl transferase"/>
    <property type="match status" value="1"/>
</dbReference>
<dbReference type="InterPro" id="IPR000924">
    <property type="entry name" value="Glu/Gln-tRNA-synth"/>
</dbReference>
<feature type="binding site" evidence="7">
    <location>
        <position position="53"/>
    </location>
    <ligand>
        <name>L-glutamate</name>
        <dbReference type="ChEBI" id="CHEBI:29985"/>
    </ligand>
</feature>
<evidence type="ECO:0000256" key="3">
    <source>
        <dbReference type="ARBA" id="ARBA00022741"/>
    </source>
</evidence>
<dbReference type="RefSeq" id="WP_290023021.1">
    <property type="nucleotide sequence ID" value="NZ_JAOPLV010000015.1"/>
</dbReference>
<dbReference type="AlphaFoldDB" id="A0AAW7I4U1"/>
<keyword evidence="4 7" id="KW-0862">Zinc</keyword>
<feature type="binding site" evidence="7">
    <location>
        <begin position="17"/>
        <end position="21"/>
    </location>
    <ligand>
        <name>L-glutamate</name>
        <dbReference type="ChEBI" id="CHEBI:29985"/>
    </ligand>
</feature>
<keyword evidence="5 7" id="KW-0067">ATP-binding</keyword>
<proteinExistence type="inferred from homology"/>
<feature type="binding site" evidence="7">
    <location>
        <position position="180"/>
    </location>
    <ligand>
        <name>L-glutamate</name>
        <dbReference type="ChEBI" id="CHEBI:29985"/>
    </ligand>
</feature>
<evidence type="ECO:0000256" key="2">
    <source>
        <dbReference type="ARBA" id="ARBA00022723"/>
    </source>
</evidence>
<dbReference type="GO" id="GO:0008270">
    <property type="term" value="F:zinc ion binding"/>
    <property type="evidence" value="ECO:0007669"/>
    <property type="project" value="UniProtKB-UniRule"/>
</dbReference>
<dbReference type="FunFam" id="3.40.50.620:FF:000093">
    <property type="entry name" value="Glutamyl-Q tRNA(Asp) synthetase"/>
    <property type="match status" value="1"/>
</dbReference>
<dbReference type="GO" id="GO:0004818">
    <property type="term" value="F:glutamate-tRNA ligase activity"/>
    <property type="evidence" value="ECO:0007669"/>
    <property type="project" value="TreeGrafter"/>
</dbReference>
<dbReference type="GO" id="GO:0005524">
    <property type="term" value="F:ATP binding"/>
    <property type="evidence" value="ECO:0007669"/>
    <property type="project" value="UniProtKB-KW"/>
</dbReference>
<dbReference type="Pfam" id="PF00749">
    <property type="entry name" value="tRNA-synt_1c"/>
    <property type="match status" value="1"/>
</dbReference>
<dbReference type="NCBIfam" id="NF004314">
    <property type="entry name" value="PRK05710.1-3"/>
    <property type="match status" value="1"/>
</dbReference>
<name>A0AAW7I4U1_9GAMM</name>
<comment type="function">
    <text evidence="7">Catalyzes the tRNA-independent activation of glutamate in presence of ATP and the subsequent transfer of glutamate onto a tRNA(Asp). Glutamate is transferred on the 2-amino-5-(4,5-dihydroxy-2-cyclopenten-1-yl) moiety of the queuosine in the wobble position of the QUC anticodon.</text>
</comment>
<dbReference type="PANTHER" id="PTHR43311:SF1">
    <property type="entry name" value="GLUTAMYL-Q TRNA(ASP) SYNTHETASE"/>
    <property type="match status" value="1"/>
</dbReference>